<comment type="similarity">
    <text evidence="1">Belongs to the peptidase S33 family.</text>
</comment>
<dbReference type="PIRSF" id="PIRSF005539">
    <property type="entry name" value="Pept_S33_TRI_F1"/>
    <property type="match status" value="1"/>
</dbReference>
<reference evidence="5" key="1">
    <citation type="submission" date="2020-05" db="EMBL/GenBank/DDBJ databases">
        <authorList>
            <person name="Chiriac C."/>
            <person name="Salcher M."/>
            <person name="Ghai R."/>
            <person name="Kavagutti S V."/>
        </authorList>
    </citation>
    <scope>NUCLEOTIDE SEQUENCE</scope>
</reference>
<feature type="domain" description="AB hydrolase-1" evidence="3">
    <location>
        <begin position="35"/>
        <end position="280"/>
    </location>
</feature>
<evidence type="ECO:0000313" key="5">
    <source>
        <dbReference type="EMBL" id="CAB4838353.1"/>
    </source>
</evidence>
<protein>
    <submittedName>
        <fullName evidence="5">Unannotated protein</fullName>
    </submittedName>
</protein>
<accession>A0A6J7B0D9</accession>
<proteinExistence type="inferred from homology"/>
<dbReference type="InterPro" id="IPR029058">
    <property type="entry name" value="AB_hydrolase_fold"/>
</dbReference>
<sequence>MTDQALDYTGTMKWKHGNTWYRVVGELKSKKTPAVVIHGGPGAPHNYVLGIVHLIAMTGRPVIVYDQIGCGQSTHIKDKPSEFWTVELFKEELNLLLKELKISKKYILVGQSWGGILSFAHAVDKPKGLKGLVIANSLASVPKWLPEIEKLVTELPAAHRKAVHKGLKEGIYTAPEFHAANDYFTSQHLIRVPMTTDVSEGFGQLAVNPTVYEAMWGPVEFAPIGSLRTWDVEDQLKKIKVPTLLINGKFDEVTPKTQKRLVKKIKGAEWVCLPYSSHLSWVEEPAAWISAVNEFLKRKKV</sequence>
<evidence type="ECO:0000313" key="4">
    <source>
        <dbReference type="EMBL" id="CAB4727017.1"/>
    </source>
</evidence>
<dbReference type="Gene3D" id="3.40.50.1820">
    <property type="entry name" value="alpha/beta hydrolase"/>
    <property type="match status" value="1"/>
</dbReference>
<name>A0A6J7B0D9_9ZZZZ</name>
<dbReference type="PRINTS" id="PR00793">
    <property type="entry name" value="PROAMNOPTASE"/>
</dbReference>
<dbReference type="EMBL" id="CAEZYI010000086">
    <property type="protein sequence ID" value="CAB4727017.1"/>
    <property type="molecule type" value="Genomic_DNA"/>
</dbReference>
<evidence type="ECO:0000313" key="6">
    <source>
        <dbReference type="EMBL" id="CAB5076520.1"/>
    </source>
</evidence>
<dbReference type="AlphaFoldDB" id="A0A6J7B0D9"/>
<dbReference type="Pfam" id="PF00561">
    <property type="entry name" value="Abhydrolase_1"/>
    <property type="match status" value="1"/>
</dbReference>
<dbReference type="InterPro" id="IPR005945">
    <property type="entry name" value="Pro_imino_pep"/>
</dbReference>
<dbReference type="PANTHER" id="PTHR43194:SF2">
    <property type="entry name" value="PEROXISOMAL MEMBRANE PROTEIN LPX1"/>
    <property type="match status" value="1"/>
</dbReference>
<dbReference type="GO" id="GO:0008233">
    <property type="term" value="F:peptidase activity"/>
    <property type="evidence" value="ECO:0007669"/>
    <property type="project" value="InterPro"/>
</dbReference>
<dbReference type="NCBIfam" id="TIGR01250">
    <property type="entry name" value="pro_imino_pep_2"/>
    <property type="match status" value="1"/>
</dbReference>
<dbReference type="InterPro" id="IPR002410">
    <property type="entry name" value="Peptidase_S33"/>
</dbReference>
<dbReference type="GO" id="GO:0006508">
    <property type="term" value="P:proteolysis"/>
    <property type="evidence" value="ECO:0007669"/>
    <property type="project" value="InterPro"/>
</dbReference>
<evidence type="ECO:0000259" key="3">
    <source>
        <dbReference type="Pfam" id="PF00561"/>
    </source>
</evidence>
<evidence type="ECO:0000256" key="2">
    <source>
        <dbReference type="ARBA" id="ARBA00022801"/>
    </source>
</evidence>
<keyword evidence="2" id="KW-0378">Hydrolase</keyword>
<organism evidence="5">
    <name type="scientific">freshwater metagenome</name>
    <dbReference type="NCBI Taxonomy" id="449393"/>
    <lineage>
        <taxon>unclassified sequences</taxon>
        <taxon>metagenomes</taxon>
        <taxon>ecological metagenomes</taxon>
    </lineage>
</organism>
<dbReference type="EMBL" id="CAFARE010000011">
    <property type="protein sequence ID" value="CAB4838353.1"/>
    <property type="molecule type" value="Genomic_DNA"/>
</dbReference>
<dbReference type="PANTHER" id="PTHR43194">
    <property type="entry name" value="HYDROLASE ALPHA/BETA FOLD FAMILY"/>
    <property type="match status" value="1"/>
</dbReference>
<dbReference type="InterPro" id="IPR000073">
    <property type="entry name" value="AB_hydrolase_1"/>
</dbReference>
<dbReference type="EMBL" id="CAFBRA010000076">
    <property type="protein sequence ID" value="CAB5076520.1"/>
    <property type="molecule type" value="Genomic_DNA"/>
</dbReference>
<evidence type="ECO:0000256" key="1">
    <source>
        <dbReference type="ARBA" id="ARBA00010088"/>
    </source>
</evidence>
<dbReference type="SUPFAM" id="SSF53474">
    <property type="entry name" value="alpha/beta-Hydrolases"/>
    <property type="match status" value="1"/>
</dbReference>
<dbReference type="InterPro" id="IPR050228">
    <property type="entry name" value="Carboxylesterase_BioH"/>
</dbReference>
<gene>
    <name evidence="4" type="ORF">UFOPK2662_01120</name>
    <name evidence="5" type="ORF">UFOPK3232_00477</name>
    <name evidence="6" type="ORF">UFOPK4382_01027</name>
</gene>